<dbReference type="Pfam" id="PF00356">
    <property type="entry name" value="LacI"/>
    <property type="match status" value="1"/>
</dbReference>
<evidence type="ECO:0000313" key="6">
    <source>
        <dbReference type="EMBL" id="SEA43908.1"/>
    </source>
</evidence>
<sequence length="337" mass="36219">MTTIYDVAQLANVSPATVSRVLNGGRTSPKSISAVMAAVQELDFVPNRNARRLRTRASELIAMLVPDIANSFYTTIVRAVEDIARSRGYAVMICNTDEDPVKEAEYLKAVISEPVAGIISAPVNAQTDYSLAELHRVPVVTIDRTARLNSLDSVIIDNVQGARDAVLALASHGYRDIACITGPPGTETADNRAEGWRRGVWDAFEKNARPDLLVRTSYTIDGGISAVRQLLALDSPPDAIFAANNRLTVGALRELARASIHPPEMGIFSFGELPFILDPPAGILVAGMPMREMGSHAAHMLMERIESSAAPTKSIVLPPTIETEFATAPPTIHSVTA</sequence>
<dbReference type="InterPro" id="IPR001761">
    <property type="entry name" value="Peripla_BP/Lac1_sug-bd_dom"/>
</dbReference>
<name>A0A1H4B7I2_9ACTO</name>
<dbReference type="PROSITE" id="PS00356">
    <property type="entry name" value="HTH_LACI_1"/>
    <property type="match status" value="1"/>
</dbReference>
<dbReference type="InterPro" id="IPR028082">
    <property type="entry name" value="Peripla_BP_I"/>
</dbReference>
<evidence type="ECO:0000256" key="4">
    <source>
        <dbReference type="ARBA" id="ARBA00023163"/>
    </source>
</evidence>
<dbReference type="EMBL" id="FNQV01000009">
    <property type="protein sequence ID" value="SEA43908.1"/>
    <property type="molecule type" value="Genomic_DNA"/>
</dbReference>
<keyword evidence="1" id="KW-0678">Repressor</keyword>
<accession>A0A1H4B7I2</accession>
<evidence type="ECO:0000256" key="1">
    <source>
        <dbReference type="ARBA" id="ARBA00022491"/>
    </source>
</evidence>
<keyword evidence="3" id="KW-0238">DNA-binding</keyword>
<evidence type="ECO:0000259" key="5">
    <source>
        <dbReference type="PROSITE" id="PS50932"/>
    </source>
</evidence>
<evidence type="ECO:0000313" key="7">
    <source>
        <dbReference type="Proteomes" id="UP000199288"/>
    </source>
</evidence>
<gene>
    <name evidence="6" type="ORF">SAMN02910418_01590</name>
</gene>
<dbReference type="Pfam" id="PF00532">
    <property type="entry name" value="Peripla_BP_1"/>
    <property type="match status" value="1"/>
</dbReference>
<dbReference type="Gene3D" id="1.10.260.40">
    <property type="entry name" value="lambda repressor-like DNA-binding domains"/>
    <property type="match status" value="1"/>
</dbReference>
<dbReference type="Gene3D" id="3.40.50.2300">
    <property type="match status" value="2"/>
</dbReference>
<dbReference type="GO" id="GO:0003700">
    <property type="term" value="F:DNA-binding transcription factor activity"/>
    <property type="evidence" value="ECO:0007669"/>
    <property type="project" value="TreeGrafter"/>
</dbReference>
<dbReference type="RefSeq" id="WP_092564681.1">
    <property type="nucleotide sequence ID" value="NZ_FNQV01000009.1"/>
</dbReference>
<feature type="domain" description="HTH lacI-type" evidence="5">
    <location>
        <begin position="2"/>
        <end position="55"/>
    </location>
</feature>
<keyword evidence="7" id="KW-1185">Reference proteome</keyword>
<dbReference type="PRINTS" id="PR00036">
    <property type="entry name" value="HTHLACI"/>
</dbReference>
<dbReference type="PANTHER" id="PTHR30146">
    <property type="entry name" value="LACI-RELATED TRANSCRIPTIONAL REPRESSOR"/>
    <property type="match status" value="1"/>
</dbReference>
<proteinExistence type="predicted"/>
<dbReference type="AlphaFoldDB" id="A0A1H4B7I2"/>
<dbReference type="CDD" id="cd06267">
    <property type="entry name" value="PBP1_LacI_sugar_binding-like"/>
    <property type="match status" value="1"/>
</dbReference>
<dbReference type="InterPro" id="IPR000843">
    <property type="entry name" value="HTH_LacI"/>
</dbReference>
<dbReference type="InterPro" id="IPR010982">
    <property type="entry name" value="Lambda_DNA-bd_dom_sf"/>
</dbReference>
<dbReference type="Proteomes" id="UP000199288">
    <property type="component" value="Unassembled WGS sequence"/>
</dbReference>
<reference evidence="7" key="1">
    <citation type="submission" date="2016-10" db="EMBL/GenBank/DDBJ databases">
        <authorList>
            <person name="Varghese N."/>
            <person name="Submissions S."/>
        </authorList>
    </citation>
    <scope>NUCLEOTIDE SEQUENCE [LARGE SCALE GENOMIC DNA]</scope>
    <source>
        <strain evidence="7">KPR-1</strain>
    </source>
</reference>
<keyword evidence="2" id="KW-0805">Transcription regulation</keyword>
<dbReference type="SUPFAM" id="SSF47413">
    <property type="entry name" value="lambda repressor-like DNA-binding domains"/>
    <property type="match status" value="1"/>
</dbReference>
<keyword evidence="4" id="KW-0804">Transcription</keyword>
<dbReference type="PROSITE" id="PS50932">
    <property type="entry name" value="HTH_LACI_2"/>
    <property type="match status" value="1"/>
</dbReference>
<organism evidence="6 7">
    <name type="scientific">Bowdeniella nasicola</name>
    <dbReference type="NCBI Taxonomy" id="208480"/>
    <lineage>
        <taxon>Bacteria</taxon>
        <taxon>Bacillati</taxon>
        <taxon>Actinomycetota</taxon>
        <taxon>Actinomycetes</taxon>
        <taxon>Actinomycetales</taxon>
        <taxon>Actinomycetaceae</taxon>
        <taxon>Bowdeniella</taxon>
    </lineage>
</organism>
<dbReference type="OrthoDB" id="3595338at2"/>
<dbReference type="PANTHER" id="PTHR30146:SF148">
    <property type="entry name" value="HTH-TYPE TRANSCRIPTIONAL REPRESSOR PURR-RELATED"/>
    <property type="match status" value="1"/>
</dbReference>
<dbReference type="GO" id="GO:0000976">
    <property type="term" value="F:transcription cis-regulatory region binding"/>
    <property type="evidence" value="ECO:0007669"/>
    <property type="project" value="TreeGrafter"/>
</dbReference>
<dbReference type="SUPFAM" id="SSF53822">
    <property type="entry name" value="Periplasmic binding protein-like I"/>
    <property type="match status" value="1"/>
</dbReference>
<protein>
    <submittedName>
        <fullName evidence="6">Transcriptional regulator, LacI family</fullName>
    </submittedName>
</protein>
<dbReference type="SMART" id="SM00354">
    <property type="entry name" value="HTH_LACI"/>
    <property type="match status" value="1"/>
</dbReference>
<evidence type="ECO:0000256" key="2">
    <source>
        <dbReference type="ARBA" id="ARBA00023015"/>
    </source>
</evidence>
<evidence type="ECO:0000256" key="3">
    <source>
        <dbReference type="ARBA" id="ARBA00023125"/>
    </source>
</evidence>
<dbReference type="CDD" id="cd01392">
    <property type="entry name" value="HTH_LacI"/>
    <property type="match status" value="1"/>
</dbReference>